<dbReference type="Proteomes" id="UP000605259">
    <property type="component" value="Unassembled WGS sequence"/>
</dbReference>
<protein>
    <submittedName>
        <fullName evidence="7">Cytochrome c oxidase assembly factor CtaG</fullName>
    </submittedName>
</protein>
<reference evidence="7" key="1">
    <citation type="journal article" date="2014" name="Int. J. Syst. Evol. Microbiol.">
        <title>Complete genome sequence of Corynebacterium casei LMG S-19264T (=DSM 44701T), isolated from a smear-ripened cheese.</title>
        <authorList>
            <consortium name="US DOE Joint Genome Institute (JGI-PGF)"/>
            <person name="Walter F."/>
            <person name="Albersmeier A."/>
            <person name="Kalinowski J."/>
            <person name="Ruckert C."/>
        </authorList>
    </citation>
    <scope>NUCLEOTIDE SEQUENCE</scope>
    <source>
        <strain evidence="7">CGMCC 1.12698</strain>
    </source>
</reference>
<evidence type="ECO:0000256" key="6">
    <source>
        <dbReference type="SAM" id="Phobius"/>
    </source>
</evidence>
<evidence type="ECO:0000256" key="5">
    <source>
        <dbReference type="ARBA" id="ARBA00023136"/>
    </source>
</evidence>
<accession>A0A917AQI8</accession>
<evidence type="ECO:0000256" key="3">
    <source>
        <dbReference type="ARBA" id="ARBA00022692"/>
    </source>
</evidence>
<dbReference type="AlphaFoldDB" id="A0A917AQI8"/>
<keyword evidence="5 6" id="KW-0472">Membrane</keyword>
<dbReference type="RefSeq" id="WP_188387835.1">
    <property type="nucleotide sequence ID" value="NZ_BMFK01000001.1"/>
</dbReference>
<evidence type="ECO:0000256" key="2">
    <source>
        <dbReference type="ARBA" id="ARBA00022475"/>
    </source>
</evidence>
<dbReference type="EMBL" id="BMFK01000001">
    <property type="protein sequence ID" value="GGE66564.1"/>
    <property type="molecule type" value="Genomic_DNA"/>
</dbReference>
<organism evidence="7 8">
    <name type="scientific">Priestia taiwanensis</name>
    <dbReference type="NCBI Taxonomy" id="1347902"/>
    <lineage>
        <taxon>Bacteria</taxon>
        <taxon>Bacillati</taxon>
        <taxon>Bacillota</taxon>
        <taxon>Bacilli</taxon>
        <taxon>Bacillales</taxon>
        <taxon>Bacillaceae</taxon>
        <taxon>Priestia</taxon>
    </lineage>
</organism>
<evidence type="ECO:0000313" key="7">
    <source>
        <dbReference type="EMBL" id="GGE66564.1"/>
    </source>
</evidence>
<dbReference type="GO" id="GO:0005886">
    <property type="term" value="C:plasma membrane"/>
    <property type="evidence" value="ECO:0007669"/>
    <property type="project" value="UniProtKB-SubCell"/>
</dbReference>
<feature type="transmembrane region" description="Helical" evidence="6">
    <location>
        <begin position="150"/>
        <end position="169"/>
    </location>
</feature>
<dbReference type="InterPro" id="IPR014108">
    <property type="entry name" value="Caa3-assmbl_CtaG"/>
</dbReference>
<feature type="transmembrane region" description="Helical" evidence="6">
    <location>
        <begin position="190"/>
        <end position="213"/>
    </location>
</feature>
<feature type="transmembrane region" description="Helical" evidence="6">
    <location>
        <begin position="12"/>
        <end position="36"/>
    </location>
</feature>
<dbReference type="Pfam" id="PF09678">
    <property type="entry name" value="Caa3_CtaG"/>
    <property type="match status" value="1"/>
</dbReference>
<keyword evidence="2" id="KW-1003">Cell membrane</keyword>
<comment type="caution">
    <text evidence="7">The sequence shown here is derived from an EMBL/GenBank/DDBJ whole genome shotgun (WGS) entry which is preliminary data.</text>
</comment>
<dbReference type="NCBIfam" id="TIGR02737">
    <property type="entry name" value="caa3_CtaG"/>
    <property type="match status" value="1"/>
</dbReference>
<evidence type="ECO:0000313" key="8">
    <source>
        <dbReference type="Proteomes" id="UP000605259"/>
    </source>
</evidence>
<evidence type="ECO:0000256" key="1">
    <source>
        <dbReference type="ARBA" id="ARBA00004651"/>
    </source>
</evidence>
<evidence type="ECO:0000256" key="4">
    <source>
        <dbReference type="ARBA" id="ARBA00022989"/>
    </source>
</evidence>
<comment type="subcellular location">
    <subcellularLocation>
        <location evidence="1">Cell membrane</location>
        <topology evidence="1">Multi-pass membrane protein</topology>
    </subcellularLocation>
</comment>
<feature type="transmembrane region" description="Helical" evidence="6">
    <location>
        <begin position="116"/>
        <end position="138"/>
    </location>
</feature>
<dbReference type="InterPro" id="IPR019108">
    <property type="entry name" value="Caa3_assmbl_CtaG-rel"/>
</dbReference>
<keyword evidence="8" id="KW-1185">Reference proteome</keyword>
<keyword evidence="4 6" id="KW-1133">Transmembrane helix</keyword>
<proteinExistence type="predicted"/>
<reference evidence="7" key="2">
    <citation type="submission" date="2020-09" db="EMBL/GenBank/DDBJ databases">
        <authorList>
            <person name="Sun Q."/>
            <person name="Zhou Y."/>
        </authorList>
    </citation>
    <scope>NUCLEOTIDE SEQUENCE</scope>
    <source>
        <strain evidence="7">CGMCC 1.12698</strain>
    </source>
</reference>
<feature type="transmembrane region" description="Helical" evidence="6">
    <location>
        <begin position="259"/>
        <end position="281"/>
    </location>
</feature>
<feature type="transmembrane region" description="Helical" evidence="6">
    <location>
        <begin position="84"/>
        <end position="104"/>
    </location>
</feature>
<sequence length="303" mass="34641">MLDMLSMFGFEALWSPYFLMLMIFVLIAYYLVITLFRENFKNSSKVSIKQQLLFVSGIVLLYVIKGGPVDLLGHLLFSAHMTQMALLFLAVPPLLMLGLPEWFLRWLVSFKTVHYTLVFFGKPLIALFVFNGLFSFYHLPLIFDTVKTDALYHGIAMGILFFTSIMMWWPIVSPFEDKYKISPVKKIGYIFANGVLITPACALIIFASAPLYATFTDSKAWADALQLCVPLDVLQTLDLAGPYFFDWMPPLEDQQLGGVVMKIIQEIVYGTTIGYVFFGWVRREKVREKEQVLPPYVAQNESI</sequence>
<name>A0A917AQI8_9BACI</name>
<gene>
    <name evidence="7" type="ORF">GCM10007140_15920</name>
</gene>
<keyword evidence="3 6" id="KW-0812">Transmembrane</keyword>
<feature type="transmembrane region" description="Helical" evidence="6">
    <location>
        <begin position="48"/>
        <end position="64"/>
    </location>
</feature>